<evidence type="ECO:0000256" key="7">
    <source>
        <dbReference type="ARBA" id="ARBA00023136"/>
    </source>
</evidence>
<dbReference type="RefSeq" id="WP_310034273.1">
    <property type="nucleotide sequence ID" value="NZ_JAVDRL010000012.1"/>
</dbReference>
<dbReference type="Proteomes" id="UP001262754">
    <property type="component" value="Unassembled WGS sequence"/>
</dbReference>
<evidence type="ECO:0000256" key="1">
    <source>
        <dbReference type="ARBA" id="ARBA00004651"/>
    </source>
</evidence>
<feature type="transmembrane region" description="Helical" evidence="8">
    <location>
        <begin position="107"/>
        <end position="128"/>
    </location>
</feature>
<feature type="transmembrane region" description="Helical" evidence="8">
    <location>
        <begin position="286"/>
        <end position="309"/>
    </location>
</feature>
<evidence type="ECO:0000256" key="3">
    <source>
        <dbReference type="ARBA" id="ARBA00022448"/>
    </source>
</evidence>
<feature type="transmembrane region" description="Helical" evidence="8">
    <location>
        <begin position="171"/>
        <end position="191"/>
    </location>
</feature>
<gene>
    <name evidence="10" type="ORF">J2800_004154</name>
</gene>
<keyword evidence="6 8" id="KW-1133">Transmembrane helix</keyword>
<dbReference type="CDD" id="cd17320">
    <property type="entry name" value="MFS_MdfA_MDR_like"/>
    <property type="match status" value="1"/>
</dbReference>
<proteinExistence type="inferred from homology"/>
<feature type="transmembrane region" description="Helical" evidence="8">
    <location>
        <begin position="315"/>
        <end position="338"/>
    </location>
</feature>
<feature type="transmembrane region" description="Helical" evidence="8">
    <location>
        <begin position="12"/>
        <end position="31"/>
    </location>
</feature>
<organism evidence="10 11">
    <name type="scientific">Caulobacter rhizosphaerae</name>
    <dbReference type="NCBI Taxonomy" id="2010972"/>
    <lineage>
        <taxon>Bacteria</taxon>
        <taxon>Pseudomonadati</taxon>
        <taxon>Pseudomonadota</taxon>
        <taxon>Alphaproteobacteria</taxon>
        <taxon>Caulobacterales</taxon>
        <taxon>Caulobacteraceae</taxon>
        <taxon>Caulobacter</taxon>
    </lineage>
</organism>
<evidence type="ECO:0000256" key="5">
    <source>
        <dbReference type="ARBA" id="ARBA00022692"/>
    </source>
</evidence>
<comment type="caution">
    <text evidence="10">The sequence shown here is derived from an EMBL/GenBank/DDBJ whole genome shotgun (WGS) entry which is preliminary data.</text>
</comment>
<feature type="domain" description="Major facilitator superfamily (MFS) profile" evidence="9">
    <location>
        <begin position="16"/>
        <end position="402"/>
    </location>
</feature>
<feature type="transmembrane region" description="Helical" evidence="8">
    <location>
        <begin position="377"/>
        <end position="398"/>
    </location>
</feature>
<dbReference type="Pfam" id="PF07690">
    <property type="entry name" value="MFS_1"/>
    <property type="match status" value="1"/>
</dbReference>
<dbReference type="EMBL" id="JAVDRL010000012">
    <property type="protein sequence ID" value="MDR6533392.1"/>
    <property type="molecule type" value="Genomic_DNA"/>
</dbReference>
<dbReference type="NCBIfam" id="TIGR00710">
    <property type="entry name" value="efflux_Bcr_CflA"/>
    <property type="match status" value="1"/>
</dbReference>
<protein>
    <recommendedName>
        <fullName evidence="8">Bcr/CflA family efflux transporter</fullName>
    </recommendedName>
</protein>
<evidence type="ECO:0000313" key="11">
    <source>
        <dbReference type="Proteomes" id="UP001262754"/>
    </source>
</evidence>
<dbReference type="InterPro" id="IPR011701">
    <property type="entry name" value="MFS"/>
</dbReference>
<keyword evidence="7 8" id="KW-0472">Membrane</keyword>
<dbReference type="PANTHER" id="PTHR23502:SF132">
    <property type="entry name" value="POLYAMINE TRANSPORTER 2-RELATED"/>
    <property type="match status" value="1"/>
</dbReference>
<dbReference type="InterPro" id="IPR020846">
    <property type="entry name" value="MFS_dom"/>
</dbReference>
<feature type="transmembrane region" description="Helical" evidence="8">
    <location>
        <begin position="220"/>
        <end position="239"/>
    </location>
</feature>
<feature type="transmembrane region" description="Helical" evidence="8">
    <location>
        <begin position="350"/>
        <end position="371"/>
    </location>
</feature>
<evidence type="ECO:0000256" key="6">
    <source>
        <dbReference type="ARBA" id="ARBA00022989"/>
    </source>
</evidence>
<dbReference type="PROSITE" id="PS50850">
    <property type="entry name" value="MFS"/>
    <property type="match status" value="1"/>
</dbReference>
<dbReference type="SUPFAM" id="SSF103473">
    <property type="entry name" value="MFS general substrate transporter"/>
    <property type="match status" value="1"/>
</dbReference>
<comment type="subcellular location">
    <subcellularLocation>
        <location evidence="8">Cell inner membrane</location>
        <topology evidence="8">Multi-pass membrane protein</topology>
    </subcellularLocation>
    <subcellularLocation>
        <location evidence="1">Cell membrane</location>
        <topology evidence="1">Multi-pass membrane protein</topology>
    </subcellularLocation>
</comment>
<evidence type="ECO:0000313" key="10">
    <source>
        <dbReference type="EMBL" id="MDR6533392.1"/>
    </source>
</evidence>
<name>A0ABU1N545_9CAUL</name>
<dbReference type="InterPro" id="IPR036259">
    <property type="entry name" value="MFS_trans_sf"/>
</dbReference>
<reference evidence="10 11" key="1">
    <citation type="submission" date="2023-07" db="EMBL/GenBank/DDBJ databases">
        <title>Sorghum-associated microbial communities from plants grown in Nebraska, USA.</title>
        <authorList>
            <person name="Schachtman D."/>
        </authorList>
    </citation>
    <scope>NUCLEOTIDE SEQUENCE [LARGE SCALE GENOMIC DNA]</scope>
    <source>
        <strain evidence="10 11">DS2154</strain>
    </source>
</reference>
<keyword evidence="11" id="KW-1185">Reference proteome</keyword>
<feature type="transmembrane region" description="Helical" evidence="8">
    <location>
        <begin position="140"/>
        <end position="165"/>
    </location>
</feature>
<keyword evidence="5 8" id="KW-0812">Transmembrane</keyword>
<sequence length="408" mass="42455">MTDNAPPAPAATPWRLVLMLGALTAFAPMSIDMYLSSMPDIGRTLHARAEDVQATLAAFFAGMAIGQFLYGPASDRFGRRLPLLLGIGIFIAASVVCATAPSIQVLIAARFVQALGGCAGAVIARAVVRDKFNHADTARVLSLMTLIMGLAPVLAPQFGGVVQFFAGWRGVFWTLVAFGLLIGLWISLSLAESRSEATAVQARSENPFRAYLALLRQRRLVGYCLAGALNGATLFTYISTAPDLVMGTYGHTPLVFNIIFALNAVGIIGASQVNRLLLRRSTPDRVLVRASIASIIAALLLVAAAWSGIGGQFTVLPLLFAALSTYGLMSGNTMAGALSVDPSRAGSTSALMGGISFGAGALASWAGGLLHDGTPKPVAAVMFACLVGSSLAIFGLAVPKDRRGRMAA</sequence>
<evidence type="ECO:0000256" key="8">
    <source>
        <dbReference type="RuleBase" id="RU365088"/>
    </source>
</evidence>
<dbReference type="PANTHER" id="PTHR23502">
    <property type="entry name" value="MAJOR FACILITATOR SUPERFAMILY"/>
    <property type="match status" value="1"/>
</dbReference>
<keyword evidence="8" id="KW-0997">Cell inner membrane</keyword>
<feature type="transmembrane region" description="Helical" evidence="8">
    <location>
        <begin position="51"/>
        <end position="70"/>
    </location>
</feature>
<feature type="transmembrane region" description="Helical" evidence="8">
    <location>
        <begin position="82"/>
        <end position="101"/>
    </location>
</feature>
<keyword evidence="4" id="KW-1003">Cell membrane</keyword>
<evidence type="ECO:0000256" key="4">
    <source>
        <dbReference type="ARBA" id="ARBA00022475"/>
    </source>
</evidence>
<dbReference type="Gene3D" id="1.20.1720.10">
    <property type="entry name" value="Multidrug resistance protein D"/>
    <property type="match status" value="1"/>
</dbReference>
<evidence type="ECO:0000256" key="2">
    <source>
        <dbReference type="ARBA" id="ARBA00006236"/>
    </source>
</evidence>
<feature type="transmembrane region" description="Helical" evidence="8">
    <location>
        <begin position="254"/>
        <end position="274"/>
    </location>
</feature>
<keyword evidence="3 8" id="KW-0813">Transport</keyword>
<evidence type="ECO:0000259" key="9">
    <source>
        <dbReference type="PROSITE" id="PS50850"/>
    </source>
</evidence>
<comment type="similarity">
    <text evidence="2 8">Belongs to the major facilitator superfamily. Bcr/CmlA family.</text>
</comment>
<accession>A0ABU1N545</accession>
<dbReference type="InterPro" id="IPR004812">
    <property type="entry name" value="Efflux_drug-R_Bcr/CmlA"/>
</dbReference>